<evidence type="ECO:0000313" key="2">
    <source>
        <dbReference type="Proteomes" id="UP000030745"/>
    </source>
</evidence>
<proteinExistence type="predicted"/>
<keyword evidence="2" id="KW-1185">Reference proteome</keyword>
<name>A0A067BYX0_SAPPC</name>
<gene>
    <name evidence="1" type="ORF">SPRG_11132</name>
</gene>
<accession>A0A067BYX0</accession>
<reference evidence="1 2" key="1">
    <citation type="journal article" date="2013" name="PLoS Genet.">
        <title>Distinctive expansion of potential virulence genes in the genome of the oomycete fish pathogen Saprolegnia parasitica.</title>
        <authorList>
            <person name="Jiang R.H."/>
            <person name="de Bruijn I."/>
            <person name="Haas B.J."/>
            <person name="Belmonte R."/>
            <person name="Lobach L."/>
            <person name="Christie J."/>
            <person name="van den Ackerveken G."/>
            <person name="Bottin A."/>
            <person name="Bulone V."/>
            <person name="Diaz-Moreno S.M."/>
            <person name="Dumas B."/>
            <person name="Fan L."/>
            <person name="Gaulin E."/>
            <person name="Govers F."/>
            <person name="Grenville-Briggs L.J."/>
            <person name="Horner N.R."/>
            <person name="Levin J.Z."/>
            <person name="Mammella M."/>
            <person name="Meijer H.J."/>
            <person name="Morris P."/>
            <person name="Nusbaum C."/>
            <person name="Oome S."/>
            <person name="Phillips A.J."/>
            <person name="van Rooyen D."/>
            <person name="Rzeszutek E."/>
            <person name="Saraiva M."/>
            <person name="Secombes C.J."/>
            <person name="Seidl M.F."/>
            <person name="Snel B."/>
            <person name="Stassen J.H."/>
            <person name="Sykes S."/>
            <person name="Tripathy S."/>
            <person name="van den Berg H."/>
            <person name="Vega-Arreguin J.C."/>
            <person name="Wawra S."/>
            <person name="Young S.K."/>
            <person name="Zeng Q."/>
            <person name="Dieguez-Uribeondo J."/>
            <person name="Russ C."/>
            <person name="Tyler B.M."/>
            <person name="van West P."/>
        </authorList>
    </citation>
    <scope>NUCLEOTIDE SEQUENCE [LARGE SCALE GENOMIC DNA]</scope>
    <source>
        <strain evidence="1 2">CBS 223.65</strain>
    </source>
</reference>
<dbReference type="EMBL" id="KK583251">
    <property type="protein sequence ID" value="KDO23684.1"/>
    <property type="molecule type" value="Genomic_DNA"/>
</dbReference>
<protein>
    <submittedName>
        <fullName evidence="1">Uncharacterized protein</fullName>
    </submittedName>
</protein>
<dbReference type="AlphaFoldDB" id="A0A067BYX0"/>
<organism evidence="1 2">
    <name type="scientific">Saprolegnia parasitica (strain CBS 223.65)</name>
    <dbReference type="NCBI Taxonomy" id="695850"/>
    <lineage>
        <taxon>Eukaryota</taxon>
        <taxon>Sar</taxon>
        <taxon>Stramenopiles</taxon>
        <taxon>Oomycota</taxon>
        <taxon>Saprolegniomycetes</taxon>
        <taxon>Saprolegniales</taxon>
        <taxon>Saprolegniaceae</taxon>
        <taxon>Saprolegnia</taxon>
    </lineage>
</organism>
<dbReference type="GeneID" id="24133201"/>
<dbReference type="KEGG" id="spar:SPRG_11132"/>
<dbReference type="OMA" id="HKTHARV"/>
<dbReference type="OrthoDB" id="10474333at2759"/>
<dbReference type="VEuPathDB" id="FungiDB:SPRG_11132"/>
<evidence type="ECO:0000313" key="1">
    <source>
        <dbReference type="EMBL" id="KDO23684.1"/>
    </source>
</evidence>
<dbReference type="RefSeq" id="XP_012205667.1">
    <property type="nucleotide sequence ID" value="XM_012350277.1"/>
</dbReference>
<dbReference type="Proteomes" id="UP000030745">
    <property type="component" value="Unassembled WGS sequence"/>
</dbReference>
<sequence>MRVWLDFATRSAQLESVAWNSCEYFGEHKKCAPRVLRACILAGVPSINTRGVSALAKSLHKTHARVGFQLDLSNNPFRLSGVRVLLTAIATCTNETIKLPLECQESVESSTPHIKKVRAAGVTIDVLDRDIYIRSRTLA</sequence>